<feature type="region of interest" description="Disordered" evidence="1">
    <location>
        <begin position="254"/>
        <end position="293"/>
    </location>
</feature>
<feature type="compositionally biased region" description="Polar residues" evidence="1">
    <location>
        <begin position="602"/>
        <end position="612"/>
    </location>
</feature>
<gene>
    <name evidence="2" type="ORF">CHS0354_039287</name>
</gene>
<keyword evidence="3" id="KW-1185">Reference proteome</keyword>
<evidence type="ECO:0000313" key="3">
    <source>
        <dbReference type="Proteomes" id="UP001195483"/>
    </source>
</evidence>
<dbReference type="Proteomes" id="UP001195483">
    <property type="component" value="Unassembled WGS sequence"/>
</dbReference>
<feature type="compositionally biased region" description="Polar residues" evidence="1">
    <location>
        <begin position="358"/>
        <end position="370"/>
    </location>
</feature>
<feature type="compositionally biased region" description="Polar residues" evidence="1">
    <location>
        <begin position="407"/>
        <end position="418"/>
    </location>
</feature>
<sequence>MPTSSQALIMKNTDFSSLPLLLERNQLSATATVSHYGLPRFNVTESAYDYSRFAQRKLMPIRRAESVPNIRLRLDVSTLPELLQIRGIHGALSYDMTTRSFHWRLPKSTLSPFRNQSKPAVNDDEFQRFISNNSEQNLHGHILLSTVAEDGSIGKTHWSDVEDKNAIHFLRYSSPGEKQMSRRFKYQHANTPDTGRNTIQGETFVELGQIRRVSTPEDIPFLRQNLSSGNRESYGQFLPELNRREFKRVRFLSQPVSASDESRRDKGSSLTLEEGKFEPGEGYDSLPLYSEPGCSERRQIQPLDPEAKLTDIEMQIYDRLVRLGFRKPKGEIASPKISDKDTNSIKQGDQGDEASFAGQESASSETQDPNSGRVRFLNESKQLMASVGYKSETWGSTESKNIASDHNQASYEVSGQVDNQERNSADKHSSYDVKSGKKISLLEDAKLKANYRQWKKRKITSVRMRKELPPSDPWSVVISLRDNAITHERLKQRIEAATGCTVTGLRFDPLSVQAQDLDAKSQWIVRLSDKSACEELIEKGMWFGGERIHVRSFDHVMKQEYEAYKFNELLQEILRRKNESGKQGFAPRRAKQGKASPRAKTRFTQTPDTKTA</sequence>
<comment type="caution">
    <text evidence="2">The sequence shown here is derived from an EMBL/GenBank/DDBJ whole genome shotgun (WGS) entry which is preliminary data.</text>
</comment>
<feature type="compositionally biased region" description="Basic and acidic residues" evidence="1">
    <location>
        <begin position="419"/>
        <end position="432"/>
    </location>
</feature>
<protein>
    <submittedName>
        <fullName evidence="2">Uncharacterized protein</fullName>
    </submittedName>
</protein>
<proteinExistence type="predicted"/>
<dbReference type="AlphaFoldDB" id="A0AAE0RMY8"/>
<feature type="region of interest" description="Disordered" evidence="1">
    <location>
        <begin position="579"/>
        <end position="612"/>
    </location>
</feature>
<feature type="region of interest" description="Disordered" evidence="1">
    <location>
        <begin position="407"/>
        <end position="432"/>
    </location>
</feature>
<name>A0AAE0RMY8_9BIVA</name>
<organism evidence="2 3">
    <name type="scientific">Potamilus streckersoni</name>
    <dbReference type="NCBI Taxonomy" id="2493646"/>
    <lineage>
        <taxon>Eukaryota</taxon>
        <taxon>Metazoa</taxon>
        <taxon>Spiralia</taxon>
        <taxon>Lophotrochozoa</taxon>
        <taxon>Mollusca</taxon>
        <taxon>Bivalvia</taxon>
        <taxon>Autobranchia</taxon>
        <taxon>Heteroconchia</taxon>
        <taxon>Palaeoheterodonta</taxon>
        <taxon>Unionida</taxon>
        <taxon>Unionoidea</taxon>
        <taxon>Unionidae</taxon>
        <taxon>Ambleminae</taxon>
        <taxon>Lampsilini</taxon>
        <taxon>Potamilus</taxon>
    </lineage>
</organism>
<reference evidence="2" key="3">
    <citation type="submission" date="2023-05" db="EMBL/GenBank/DDBJ databases">
        <authorList>
            <person name="Smith C.H."/>
        </authorList>
    </citation>
    <scope>NUCLEOTIDE SEQUENCE</scope>
    <source>
        <strain evidence="2">CHS0354</strain>
        <tissue evidence="2">Mantle</tissue>
    </source>
</reference>
<feature type="compositionally biased region" description="Basic residues" evidence="1">
    <location>
        <begin position="588"/>
        <end position="601"/>
    </location>
</feature>
<accession>A0AAE0RMY8</accession>
<feature type="region of interest" description="Disordered" evidence="1">
    <location>
        <begin position="331"/>
        <end position="373"/>
    </location>
</feature>
<reference evidence="2" key="2">
    <citation type="journal article" date="2021" name="Genome Biol. Evol.">
        <title>Developing a high-quality reference genome for a parasitic bivalve with doubly uniparental inheritance (Bivalvia: Unionida).</title>
        <authorList>
            <person name="Smith C.H."/>
        </authorList>
    </citation>
    <scope>NUCLEOTIDE SEQUENCE</scope>
    <source>
        <strain evidence="2">CHS0354</strain>
        <tissue evidence="2">Mantle</tissue>
    </source>
</reference>
<dbReference type="EMBL" id="JAEAOA010002300">
    <property type="protein sequence ID" value="KAK3576351.1"/>
    <property type="molecule type" value="Genomic_DNA"/>
</dbReference>
<feature type="compositionally biased region" description="Basic and acidic residues" evidence="1">
    <location>
        <begin position="260"/>
        <end position="279"/>
    </location>
</feature>
<evidence type="ECO:0000256" key="1">
    <source>
        <dbReference type="SAM" id="MobiDB-lite"/>
    </source>
</evidence>
<evidence type="ECO:0000313" key="2">
    <source>
        <dbReference type="EMBL" id="KAK3576351.1"/>
    </source>
</evidence>
<reference evidence="2" key="1">
    <citation type="journal article" date="2021" name="Genome Biol. Evol.">
        <title>A High-Quality Reference Genome for a Parasitic Bivalve with Doubly Uniparental Inheritance (Bivalvia: Unionida).</title>
        <authorList>
            <person name="Smith C.H."/>
        </authorList>
    </citation>
    <scope>NUCLEOTIDE SEQUENCE</scope>
    <source>
        <strain evidence="2">CHS0354</strain>
    </source>
</reference>